<dbReference type="AlphaFoldDB" id="A0A5J6WS96"/>
<sequence length="176" mass="19431">MFNLTQWLVFLLPLLLQSATAHQQHHNYTVGAGDKIAIDVYGETDLSFNVIIDSSGSIDYPYLGEITVVGLTPSEIKQKIYSGLKGSYLISPKVMVSIATFRQFYIKGEVKRPGGYPFRPGLTVDKAIALAGGFTERAAKKSIMRSTNGDLTKTQRINIDDHISPDDILNIAESFF</sequence>
<feature type="signal peptide" evidence="2">
    <location>
        <begin position="1"/>
        <end position="23"/>
    </location>
</feature>
<dbReference type="SUPFAM" id="SSF142984">
    <property type="entry name" value="Nqo1 middle domain-like"/>
    <property type="match status" value="1"/>
</dbReference>
<dbReference type="Proteomes" id="UP000327424">
    <property type="component" value="Chromosome"/>
</dbReference>
<evidence type="ECO:0000256" key="1">
    <source>
        <dbReference type="ARBA" id="ARBA00022729"/>
    </source>
</evidence>
<dbReference type="PANTHER" id="PTHR33619">
    <property type="entry name" value="POLYSACCHARIDE EXPORT PROTEIN GFCE-RELATED"/>
    <property type="match status" value="1"/>
</dbReference>
<keyword evidence="6" id="KW-1185">Reference proteome</keyword>
<proteinExistence type="predicted"/>
<name>A0A5J6WS96_MORMI</name>
<dbReference type="Pfam" id="PF02563">
    <property type="entry name" value="Poly_export"/>
    <property type="match status" value="1"/>
</dbReference>
<dbReference type="Pfam" id="PF10531">
    <property type="entry name" value="SLBB"/>
    <property type="match status" value="1"/>
</dbReference>
<dbReference type="InterPro" id="IPR003715">
    <property type="entry name" value="Poly_export_N"/>
</dbReference>
<accession>A0A5J6WS96</accession>
<protein>
    <submittedName>
        <fullName evidence="5">Polysaccharide export protein</fullName>
    </submittedName>
</protein>
<feature type="domain" description="Soluble ligand binding" evidence="4">
    <location>
        <begin position="104"/>
        <end position="143"/>
    </location>
</feature>
<gene>
    <name evidence="5" type="ORF">FR932_18795</name>
</gene>
<dbReference type="InterPro" id="IPR019554">
    <property type="entry name" value="Soluble_ligand-bd"/>
</dbReference>
<evidence type="ECO:0000313" key="5">
    <source>
        <dbReference type="EMBL" id="QFI39710.1"/>
    </source>
</evidence>
<evidence type="ECO:0000259" key="4">
    <source>
        <dbReference type="Pfam" id="PF10531"/>
    </source>
</evidence>
<dbReference type="KEGG" id="mmaa:FR932_18795"/>
<dbReference type="GO" id="GO:0015159">
    <property type="term" value="F:polysaccharide transmembrane transporter activity"/>
    <property type="evidence" value="ECO:0007669"/>
    <property type="project" value="InterPro"/>
</dbReference>
<keyword evidence="1 2" id="KW-0732">Signal</keyword>
<dbReference type="InterPro" id="IPR049712">
    <property type="entry name" value="Poly_export"/>
</dbReference>
<organism evidence="5 6">
    <name type="scientific">Moritella marina ATCC 15381</name>
    <dbReference type="NCBI Taxonomy" id="1202962"/>
    <lineage>
        <taxon>Bacteria</taxon>
        <taxon>Pseudomonadati</taxon>
        <taxon>Pseudomonadota</taxon>
        <taxon>Gammaproteobacteria</taxon>
        <taxon>Alteromonadales</taxon>
        <taxon>Moritellaceae</taxon>
        <taxon>Moritella</taxon>
    </lineage>
</organism>
<dbReference type="PANTHER" id="PTHR33619:SF3">
    <property type="entry name" value="POLYSACCHARIDE EXPORT PROTEIN GFCE-RELATED"/>
    <property type="match status" value="1"/>
</dbReference>
<feature type="domain" description="Polysaccharide export protein N-terminal" evidence="3">
    <location>
        <begin position="23"/>
        <end position="98"/>
    </location>
</feature>
<dbReference type="Gene3D" id="3.30.1950.10">
    <property type="entry name" value="wza like domain"/>
    <property type="match status" value="1"/>
</dbReference>
<dbReference type="RefSeq" id="WP_019440670.1">
    <property type="nucleotide sequence ID" value="NZ_ALOE01000010.1"/>
</dbReference>
<reference evidence="5 6" key="1">
    <citation type="submission" date="2019-09" db="EMBL/GenBank/DDBJ databases">
        <title>Hybrid Assembly of the complete Genome of the Deep-Sea Bacterium Moritella marina from long Nanopore and Illumina reads.</title>
        <authorList>
            <person name="Magin S."/>
            <person name="Georgoulis A."/>
            <person name="Papadimitriou K."/>
            <person name="Iliakis G."/>
            <person name="Vorgias C.E."/>
        </authorList>
    </citation>
    <scope>NUCLEOTIDE SEQUENCE [LARGE SCALE GENOMIC DNA]</scope>
    <source>
        <strain evidence="5 6">MP-1</strain>
    </source>
</reference>
<dbReference type="EMBL" id="CP044399">
    <property type="protein sequence ID" value="QFI39710.1"/>
    <property type="molecule type" value="Genomic_DNA"/>
</dbReference>
<evidence type="ECO:0000256" key="2">
    <source>
        <dbReference type="SAM" id="SignalP"/>
    </source>
</evidence>
<evidence type="ECO:0000313" key="6">
    <source>
        <dbReference type="Proteomes" id="UP000327424"/>
    </source>
</evidence>
<feature type="chain" id="PRO_5023932769" evidence="2">
    <location>
        <begin position="24"/>
        <end position="176"/>
    </location>
</feature>
<dbReference type="OrthoDB" id="9808948at2"/>
<evidence type="ECO:0000259" key="3">
    <source>
        <dbReference type="Pfam" id="PF02563"/>
    </source>
</evidence>